<evidence type="ECO:0000256" key="3">
    <source>
        <dbReference type="ARBA" id="ARBA00022741"/>
    </source>
</evidence>
<dbReference type="NCBIfam" id="NF000766">
    <property type="entry name" value="PRK00049.1"/>
    <property type="match status" value="1"/>
</dbReference>
<evidence type="ECO:0000259" key="7">
    <source>
        <dbReference type="PROSITE" id="PS51722"/>
    </source>
</evidence>
<dbReference type="InterPro" id="IPR031157">
    <property type="entry name" value="G_TR_CS"/>
</dbReference>
<dbReference type="SUPFAM" id="SSF52540">
    <property type="entry name" value="P-loop containing nucleoside triphosphate hydrolases"/>
    <property type="match status" value="1"/>
</dbReference>
<dbReference type="Pfam" id="PF03144">
    <property type="entry name" value="GTP_EFTU_D2"/>
    <property type="match status" value="1"/>
</dbReference>
<sequence>MAAPMGRTILRTESFFRCAYRSSFFVNRFLPVKRFILSNLGSLSYSTTVDGKEHCNIGTIGHVDHGKTTLTAAITKVLSEGQSKKNKFVDYNSIDRSVEEQRRGITIFATHVSYETDTRHYCHTDCPGHLDFIKNMITGTAQMDGAILVVAATDGTMPQTREHLLLAKQIGLERVVVFINKADLVDDEMLELVELEIRDLLEEFGYDSLNTPVICGSALTTLNGDEGKFGKQAIKMLTETIDSYIKIPERNLTAPFRMPVESALSVPGRGTVVIGTLAEGVLKSGETAQLLGFDKKINTTITDLQVFKKSVPQCNAGENVGVLLKSIRQEQVRRGMYLVKDGSAKMSNLVEAQIYVLKASEGGRVKPVLNSYIQQMYMSIWHMESCIQLHEGTSMVMPGETLKTNILLAKDMVVNEGQKFTIRENNVSTITGIITKVLPHSEQTIPGFNFVRPLQVKISTGNTAVTNRRQKQKNRKQ</sequence>
<gene>
    <name evidence="8" type="ORF">MAR_024903</name>
</gene>
<feature type="domain" description="Tr-type G" evidence="7">
    <location>
        <begin position="52"/>
        <end position="249"/>
    </location>
</feature>
<dbReference type="SUPFAM" id="SSF50447">
    <property type="entry name" value="Translation proteins"/>
    <property type="match status" value="1"/>
</dbReference>
<organism evidence="8 9">
    <name type="scientific">Mya arenaria</name>
    <name type="common">Soft-shell clam</name>
    <dbReference type="NCBI Taxonomy" id="6604"/>
    <lineage>
        <taxon>Eukaryota</taxon>
        <taxon>Metazoa</taxon>
        <taxon>Spiralia</taxon>
        <taxon>Lophotrochozoa</taxon>
        <taxon>Mollusca</taxon>
        <taxon>Bivalvia</taxon>
        <taxon>Autobranchia</taxon>
        <taxon>Heteroconchia</taxon>
        <taxon>Euheterodonta</taxon>
        <taxon>Imparidentia</taxon>
        <taxon>Neoheterodontei</taxon>
        <taxon>Myida</taxon>
        <taxon>Myoidea</taxon>
        <taxon>Myidae</taxon>
        <taxon>Mya</taxon>
    </lineage>
</organism>
<dbReference type="CDD" id="cd01884">
    <property type="entry name" value="EF_Tu"/>
    <property type="match status" value="1"/>
</dbReference>
<evidence type="ECO:0000256" key="1">
    <source>
        <dbReference type="ARBA" id="ARBA00007249"/>
    </source>
</evidence>
<evidence type="ECO:0000256" key="5">
    <source>
        <dbReference type="ARBA" id="ARBA00022917"/>
    </source>
</evidence>
<dbReference type="InterPro" id="IPR004160">
    <property type="entry name" value="Transl_elong_EFTu/EF1A_C"/>
</dbReference>
<dbReference type="Pfam" id="PF00009">
    <property type="entry name" value="GTP_EFTU"/>
    <property type="match status" value="1"/>
</dbReference>
<dbReference type="NCBIfam" id="NF009373">
    <property type="entry name" value="PRK12736.1"/>
    <property type="match status" value="1"/>
</dbReference>
<dbReference type="EC" id="3.6.5.3" evidence="2"/>
<name>A0ABY7DV20_MYAAR</name>
<accession>A0ABY7DV20</accession>
<keyword evidence="9" id="KW-1185">Reference proteome</keyword>
<keyword evidence="3" id="KW-0547">Nucleotide-binding</keyword>
<keyword evidence="6" id="KW-0342">GTP-binding</keyword>
<dbReference type="Gene3D" id="2.40.30.10">
    <property type="entry name" value="Translation factors"/>
    <property type="match status" value="2"/>
</dbReference>
<dbReference type="EMBL" id="CP111014">
    <property type="protein sequence ID" value="WAR00531.1"/>
    <property type="molecule type" value="Genomic_DNA"/>
</dbReference>
<keyword evidence="4" id="KW-0251">Elongation factor</keyword>
<dbReference type="InterPro" id="IPR004161">
    <property type="entry name" value="EFTu-like_2"/>
</dbReference>
<dbReference type="InterPro" id="IPR000795">
    <property type="entry name" value="T_Tr_GTP-bd_dom"/>
</dbReference>
<dbReference type="PROSITE" id="PS00301">
    <property type="entry name" value="G_TR_1"/>
    <property type="match status" value="1"/>
</dbReference>
<dbReference type="InterPro" id="IPR041709">
    <property type="entry name" value="EF-Tu_GTP-bd"/>
</dbReference>
<evidence type="ECO:0000313" key="9">
    <source>
        <dbReference type="Proteomes" id="UP001164746"/>
    </source>
</evidence>
<evidence type="ECO:0000256" key="2">
    <source>
        <dbReference type="ARBA" id="ARBA00011986"/>
    </source>
</evidence>
<dbReference type="SUPFAM" id="SSF50465">
    <property type="entry name" value="EF-Tu/eEF-1alpha/eIF2-gamma C-terminal domain"/>
    <property type="match status" value="1"/>
</dbReference>
<keyword evidence="5" id="KW-0648">Protein biosynthesis</keyword>
<evidence type="ECO:0000313" key="8">
    <source>
        <dbReference type="EMBL" id="WAR00531.1"/>
    </source>
</evidence>
<dbReference type="InterPro" id="IPR027417">
    <property type="entry name" value="P-loop_NTPase"/>
</dbReference>
<evidence type="ECO:0000256" key="4">
    <source>
        <dbReference type="ARBA" id="ARBA00022768"/>
    </source>
</evidence>
<comment type="similarity">
    <text evidence="1">Belongs to the TRAFAC class translation factor GTPase superfamily. Classic translation factor GTPase family. EF-Tu/EF-1A subfamily.</text>
</comment>
<dbReference type="InterPro" id="IPR050055">
    <property type="entry name" value="EF-Tu_GTPase"/>
</dbReference>
<protein>
    <recommendedName>
        <fullName evidence="2">protein-synthesizing GTPase</fullName>
        <ecNumber evidence="2">3.6.5.3</ecNumber>
    </recommendedName>
</protein>
<dbReference type="Pfam" id="PF03143">
    <property type="entry name" value="GTP_EFTU_D3"/>
    <property type="match status" value="1"/>
</dbReference>
<dbReference type="Gene3D" id="3.40.50.300">
    <property type="entry name" value="P-loop containing nucleotide triphosphate hydrolases"/>
    <property type="match status" value="1"/>
</dbReference>
<dbReference type="PROSITE" id="PS51722">
    <property type="entry name" value="G_TR_2"/>
    <property type="match status" value="1"/>
</dbReference>
<dbReference type="PANTHER" id="PTHR43721">
    <property type="entry name" value="ELONGATION FACTOR TU-RELATED"/>
    <property type="match status" value="1"/>
</dbReference>
<dbReference type="InterPro" id="IPR009001">
    <property type="entry name" value="Transl_elong_EF1A/Init_IF2_C"/>
</dbReference>
<dbReference type="InterPro" id="IPR009000">
    <property type="entry name" value="Transl_B-barrel_sf"/>
</dbReference>
<reference evidence="8" key="1">
    <citation type="submission" date="2022-11" db="EMBL/GenBank/DDBJ databases">
        <title>Centuries of genome instability and evolution in soft-shell clam transmissible cancer (bioRxiv).</title>
        <authorList>
            <person name="Hart S.F.M."/>
            <person name="Yonemitsu M.A."/>
            <person name="Giersch R.M."/>
            <person name="Beal B.F."/>
            <person name="Arriagada G."/>
            <person name="Davis B.W."/>
            <person name="Ostrander E.A."/>
            <person name="Goff S.P."/>
            <person name="Metzger M.J."/>
        </authorList>
    </citation>
    <scope>NUCLEOTIDE SEQUENCE</scope>
    <source>
        <strain evidence="8">MELC-2E11</strain>
        <tissue evidence="8">Siphon/mantle</tissue>
    </source>
</reference>
<dbReference type="PANTHER" id="PTHR43721:SF2">
    <property type="entry name" value="ELONGATION FACTOR TU, MITOCHONDRIAL"/>
    <property type="match status" value="1"/>
</dbReference>
<proteinExistence type="inferred from homology"/>
<evidence type="ECO:0000256" key="6">
    <source>
        <dbReference type="ARBA" id="ARBA00023134"/>
    </source>
</evidence>
<dbReference type="Proteomes" id="UP001164746">
    <property type="component" value="Chromosome 3"/>
</dbReference>
<dbReference type="PRINTS" id="PR00315">
    <property type="entry name" value="ELONGATNFCT"/>
</dbReference>